<dbReference type="Proteomes" id="UP001347146">
    <property type="component" value="Unassembled WGS sequence"/>
</dbReference>
<proteinExistence type="predicted"/>
<dbReference type="Pfam" id="PF01872">
    <property type="entry name" value="RibD_C"/>
    <property type="match status" value="1"/>
</dbReference>
<name>A0ABU7ME43_9ACTN</name>
<accession>A0ABU7ME43</accession>
<comment type="caution">
    <text evidence="2">The sequence shown here is derived from an EMBL/GenBank/DDBJ whole genome shotgun (WGS) entry which is preliminary data.</text>
</comment>
<organism evidence="2 3">
    <name type="scientific">Gordonia sesuvii</name>
    <dbReference type="NCBI Taxonomy" id="3116777"/>
    <lineage>
        <taxon>Bacteria</taxon>
        <taxon>Bacillati</taxon>
        <taxon>Actinomycetota</taxon>
        <taxon>Actinomycetes</taxon>
        <taxon>Mycobacteriales</taxon>
        <taxon>Gordoniaceae</taxon>
        <taxon>Gordonia</taxon>
    </lineage>
</organism>
<evidence type="ECO:0000313" key="2">
    <source>
        <dbReference type="EMBL" id="MEE3851083.1"/>
    </source>
</evidence>
<dbReference type="EMBL" id="JAZDUF010000003">
    <property type="protein sequence ID" value="MEE3851083.1"/>
    <property type="molecule type" value="Genomic_DNA"/>
</dbReference>
<evidence type="ECO:0000313" key="3">
    <source>
        <dbReference type="Proteomes" id="UP001347146"/>
    </source>
</evidence>
<dbReference type="InterPro" id="IPR050765">
    <property type="entry name" value="Riboflavin_Biosynth_HTPR"/>
</dbReference>
<protein>
    <submittedName>
        <fullName evidence="2">Dihydrofolate reductase family protein</fullName>
    </submittedName>
</protein>
<keyword evidence="3" id="KW-1185">Reference proteome</keyword>
<gene>
    <name evidence="2" type="ORF">VZC37_12115</name>
</gene>
<dbReference type="RefSeq" id="WP_330432747.1">
    <property type="nucleotide sequence ID" value="NZ_JAZDUF010000003.1"/>
</dbReference>
<dbReference type="PANTHER" id="PTHR38011">
    <property type="entry name" value="DIHYDROFOLATE REDUCTASE FAMILY PROTEIN (AFU_ORTHOLOGUE AFUA_8G06820)"/>
    <property type="match status" value="1"/>
</dbReference>
<evidence type="ECO:0000259" key="1">
    <source>
        <dbReference type="Pfam" id="PF01872"/>
    </source>
</evidence>
<reference evidence="2 3" key="1">
    <citation type="submission" date="2024-01" db="EMBL/GenBank/DDBJ databases">
        <title>Draft genome sequence of Gordonia sp. LSe1-13.</title>
        <authorList>
            <person name="Suphannarot A."/>
            <person name="Mingma R."/>
        </authorList>
    </citation>
    <scope>NUCLEOTIDE SEQUENCE [LARGE SCALE GENOMIC DNA]</scope>
    <source>
        <strain evidence="2 3">LSe1-13</strain>
    </source>
</reference>
<sequence length="188" mass="20114">MRRIVVSMWTTLDGYVAGVDDEMDWLAPDDDMAAYETSLVMSAETLLLGRVTHADFAGAWPPIARDADQPPETRAYAQRVDEMPKIVASRSGAITDWDNTSRLDSLDRDTVAALKAAGDGIVVVYGSLAVIAALQRIGAVDQYDLLVHPTALGAGKPLFTSGTRLQLVSTEAFGSGVTLMRYTPAVGP</sequence>
<feature type="domain" description="Bacterial bifunctional deaminase-reductase C-terminal" evidence="1">
    <location>
        <begin position="4"/>
        <end position="179"/>
    </location>
</feature>
<dbReference type="InterPro" id="IPR002734">
    <property type="entry name" value="RibDG_C"/>
</dbReference>
<dbReference type="PANTHER" id="PTHR38011:SF11">
    <property type="entry name" value="2,5-DIAMINO-6-RIBOSYLAMINO-4(3H)-PYRIMIDINONE 5'-PHOSPHATE REDUCTASE"/>
    <property type="match status" value="1"/>
</dbReference>
<dbReference type="InterPro" id="IPR024072">
    <property type="entry name" value="DHFR-like_dom_sf"/>
</dbReference>
<dbReference type="SUPFAM" id="SSF53597">
    <property type="entry name" value="Dihydrofolate reductase-like"/>
    <property type="match status" value="1"/>
</dbReference>
<dbReference type="Gene3D" id="3.40.430.10">
    <property type="entry name" value="Dihydrofolate Reductase, subunit A"/>
    <property type="match status" value="1"/>
</dbReference>